<evidence type="ECO:0000313" key="2">
    <source>
        <dbReference type="Proteomes" id="UP001432027"/>
    </source>
</evidence>
<dbReference type="EMBL" id="BTSX01000003">
    <property type="protein sequence ID" value="GMS88148.1"/>
    <property type="molecule type" value="Genomic_DNA"/>
</dbReference>
<name>A0AAV5T1T5_9BILA</name>
<dbReference type="AlphaFoldDB" id="A0AAV5T1T5"/>
<sequence length="134" mass="15124">MYMSAKETIGSHEAIARRSQGALSKILAAIRTRDLSSLVPLMLCEDTLSDIATASKLSPPTDRQLDCLRVSDEDFVGIDRIVDRWQAIYKPKKHTDHPYNLLASAGIWFCTRNEKTMPILNYSVDLMAILRKDL</sequence>
<evidence type="ECO:0000313" key="1">
    <source>
        <dbReference type="EMBL" id="GMS88148.1"/>
    </source>
</evidence>
<accession>A0AAV5T1T5</accession>
<dbReference type="Proteomes" id="UP001432027">
    <property type="component" value="Unassembled WGS sequence"/>
</dbReference>
<keyword evidence="2" id="KW-1185">Reference proteome</keyword>
<feature type="non-terminal residue" evidence="1">
    <location>
        <position position="134"/>
    </location>
</feature>
<reference evidence="1" key="1">
    <citation type="submission" date="2023-10" db="EMBL/GenBank/DDBJ databases">
        <title>Genome assembly of Pristionchus species.</title>
        <authorList>
            <person name="Yoshida K."/>
            <person name="Sommer R.J."/>
        </authorList>
    </citation>
    <scope>NUCLEOTIDE SEQUENCE</scope>
    <source>
        <strain evidence="1">RS0144</strain>
    </source>
</reference>
<comment type="caution">
    <text evidence="1">The sequence shown here is derived from an EMBL/GenBank/DDBJ whole genome shotgun (WGS) entry which is preliminary data.</text>
</comment>
<organism evidence="1 2">
    <name type="scientific">Pristionchus entomophagus</name>
    <dbReference type="NCBI Taxonomy" id="358040"/>
    <lineage>
        <taxon>Eukaryota</taxon>
        <taxon>Metazoa</taxon>
        <taxon>Ecdysozoa</taxon>
        <taxon>Nematoda</taxon>
        <taxon>Chromadorea</taxon>
        <taxon>Rhabditida</taxon>
        <taxon>Rhabditina</taxon>
        <taxon>Diplogasteromorpha</taxon>
        <taxon>Diplogasteroidea</taxon>
        <taxon>Neodiplogasteridae</taxon>
        <taxon>Pristionchus</taxon>
    </lineage>
</organism>
<protein>
    <submittedName>
        <fullName evidence="1">Uncharacterized protein</fullName>
    </submittedName>
</protein>
<proteinExistence type="predicted"/>
<gene>
    <name evidence="1" type="ORF">PENTCL1PPCAC_10323</name>
</gene>